<evidence type="ECO:0000256" key="1">
    <source>
        <dbReference type="SAM" id="SignalP"/>
    </source>
</evidence>
<dbReference type="GO" id="GO:0043709">
    <property type="term" value="P:cell adhesion involved in single-species biofilm formation"/>
    <property type="evidence" value="ECO:0007669"/>
    <property type="project" value="TreeGrafter"/>
</dbReference>
<evidence type="ECO:0000313" key="4">
    <source>
        <dbReference type="Proteomes" id="UP000000260"/>
    </source>
</evidence>
<dbReference type="HOGENOM" id="CLU_088965_0_3_6"/>
<feature type="chain" id="PRO_5002713521" description="Fimbrial-type adhesion domain-containing protein" evidence="1">
    <location>
        <begin position="24"/>
        <end position="176"/>
    </location>
</feature>
<dbReference type="InterPro" id="IPR036937">
    <property type="entry name" value="Adhesion_dom_fimbrial_sf"/>
</dbReference>
<evidence type="ECO:0000313" key="3">
    <source>
        <dbReference type="EMBL" id="ABU77229.1"/>
    </source>
</evidence>
<dbReference type="AlphaFoldDB" id="A7MPW5"/>
<dbReference type="RefSeq" id="WP_012124897.1">
    <property type="nucleotide sequence ID" value="NC_009778.1"/>
</dbReference>
<proteinExistence type="predicted"/>
<dbReference type="InterPro" id="IPR008966">
    <property type="entry name" value="Adhesion_dom_sf"/>
</dbReference>
<dbReference type="InterPro" id="IPR000259">
    <property type="entry name" value="Adhesion_dom_fimbrial"/>
</dbReference>
<dbReference type="InterPro" id="IPR050263">
    <property type="entry name" value="Bact_Fimbrial_Adh_Pro"/>
</dbReference>
<dbReference type="GO" id="GO:0009289">
    <property type="term" value="C:pilus"/>
    <property type="evidence" value="ECO:0007669"/>
    <property type="project" value="InterPro"/>
</dbReference>
<dbReference type="Gene3D" id="2.60.40.1090">
    <property type="entry name" value="Fimbrial-type adhesion domain"/>
    <property type="match status" value="1"/>
</dbReference>
<gene>
    <name evidence="3" type="ordered locus">ESA_01976</name>
</gene>
<accession>A7MPW5</accession>
<sequence length="176" mass="18183">MKKIVIAAGFAAIASMSATSAMAFDGTVKFTGEILDQACTVDIGTDNTLTVDLGKVSKTAFTGVGTDASTTKFTIKLKDCPETVTSAKVKFDGAPDTSDSDLLALDSAADAASGVAIKLMTADKTALPLHSVNDYSYVLSSTSENNLDFYAAYRSTSATVTAGKANSVANFTVNYN</sequence>
<evidence type="ECO:0000259" key="2">
    <source>
        <dbReference type="Pfam" id="PF00419"/>
    </source>
</evidence>
<protein>
    <recommendedName>
        <fullName evidence="2">Fimbrial-type adhesion domain-containing protein</fullName>
    </recommendedName>
</protein>
<dbReference type="PANTHER" id="PTHR33420">
    <property type="entry name" value="FIMBRIAL SUBUNIT ELFA-RELATED"/>
    <property type="match status" value="1"/>
</dbReference>
<dbReference type="Proteomes" id="UP000000260">
    <property type="component" value="Chromosome"/>
</dbReference>
<feature type="signal peptide" evidence="1">
    <location>
        <begin position="1"/>
        <end position="23"/>
    </location>
</feature>
<dbReference type="SUPFAM" id="SSF49401">
    <property type="entry name" value="Bacterial adhesins"/>
    <property type="match status" value="1"/>
</dbReference>
<organism evidence="3 4">
    <name type="scientific">Cronobacter sakazakii (strain ATCC BAA-894)</name>
    <name type="common">Enterobacter sakazakii</name>
    <dbReference type="NCBI Taxonomy" id="290339"/>
    <lineage>
        <taxon>Bacteria</taxon>
        <taxon>Pseudomonadati</taxon>
        <taxon>Pseudomonadota</taxon>
        <taxon>Gammaproteobacteria</taxon>
        <taxon>Enterobacterales</taxon>
        <taxon>Enterobacteriaceae</taxon>
        <taxon>Cronobacter</taxon>
    </lineage>
</organism>
<dbReference type="EMBL" id="CP000783">
    <property type="protein sequence ID" value="ABU77229.1"/>
    <property type="molecule type" value="Genomic_DNA"/>
</dbReference>
<keyword evidence="1" id="KW-0732">Signal</keyword>
<dbReference type="Pfam" id="PF00419">
    <property type="entry name" value="Fimbrial"/>
    <property type="match status" value="1"/>
</dbReference>
<keyword evidence="4" id="KW-1185">Reference proteome</keyword>
<dbReference type="PATRIC" id="fig|290339.8.peg.1762"/>
<dbReference type="PANTHER" id="PTHR33420:SF5">
    <property type="entry name" value="FIMBRIAL SUBUNIT"/>
    <property type="match status" value="1"/>
</dbReference>
<dbReference type="KEGG" id="esa:ESA_01976"/>
<feature type="domain" description="Fimbrial-type adhesion" evidence="2">
    <location>
        <begin position="29"/>
        <end position="175"/>
    </location>
</feature>
<reference evidence="3 4" key="1">
    <citation type="journal article" date="2010" name="PLoS ONE">
        <title>Genome sequence of Cronobacter sakazakii BAA-894 and comparative genomic hybridization analysis with other Cronobacter species.</title>
        <authorList>
            <person name="Kucerova E."/>
            <person name="Clifton S.W."/>
            <person name="Xia X.Q."/>
            <person name="Long F."/>
            <person name="Porwollik S."/>
            <person name="Fulton L."/>
            <person name="Fronick C."/>
            <person name="Minx P."/>
            <person name="Kyung K."/>
            <person name="Warren W."/>
            <person name="Fulton R."/>
            <person name="Feng D."/>
            <person name="Wollam A."/>
            <person name="Shah N."/>
            <person name="Bhonagiri V."/>
            <person name="Nash W.E."/>
            <person name="Hallsworth-Pepin K."/>
            <person name="Wilson R.K."/>
            <person name="McClelland M."/>
            <person name="Forsythe S.J."/>
        </authorList>
    </citation>
    <scope>NUCLEOTIDE SEQUENCE [LARGE SCALE GENOMIC DNA]</scope>
    <source>
        <strain evidence="3 4">ATCC BAA-894</strain>
    </source>
</reference>
<name>A7MPW5_CROS8</name>